<evidence type="ECO:0000313" key="9">
    <source>
        <dbReference type="Proteomes" id="UP000278351"/>
    </source>
</evidence>
<proteinExistence type="predicted"/>
<feature type="domain" description="Response regulatory" evidence="7">
    <location>
        <begin position="7"/>
        <end position="123"/>
    </location>
</feature>
<evidence type="ECO:0000256" key="3">
    <source>
        <dbReference type="ARBA" id="ARBA00023125"/>
    </source>
</evidence>
<keyword evidence="3 8" id="KW-0238">DNA-binding</keyword>
<reference evidence="8 9" key="1">
    <citation type="submission" date="2018-11" db="EMBL/GenBank/DDBJ databases">
        <title>Chitinophaga lutea sp.nov., isolate from arsenic contaminated soil.</title>
        <authorList>
            <person name="Zong Y."/>
        </authorList>
    </citation>
    <scope>NUCLEOTIDE SEQUENCE [LARGE SCALE GENOMIC DNA]</scope>
    <source>
        <strain evidence="8 9">ZY74</strain>
    </source>
</reference>
<dbReference type="PROSITE" id="PS50110">
    <property type="entry name" value="RESPONSE_REGULATORY"/>
    <property type="match status" value="1"/>
</dbReference>
<dbReference type="RefSeq" id="WP_123847812.1">
    <property type="nucleotide sequence ID" value="NZ_RPDH01000002.1"/>
</dbReference>
<feature type="domain" description="HTH luxR-type" evidence="6">
    <location>
        <begin position="144"/>
        <end position="209"/>
    </location>
</feature>
<dbReference type="InterPro" id="IPR011006">
    <property type="entry name" value="CheY-like_superfamily"/>
</dbReference>
<dbReference type="InterPro" id="IPR000792">
    <property type="entry name" value="Tscrpt_reg_LuxR_C"/>
</dbReference>
<evidence type="ECO:0000256" key="1">
    <source>
        <dbReference type="ARBA" id="ARBA00022553"/>
    </source>
</evidence>
<dbReference type="AlphaFoldDB" id="A0A3N4PXL0"/>
<dbReference type="SUPFAM" id="SSF52172">
    <property type="entry name" value="CheY-like"/>
    <property type="match status" value="1"/>
</dbReference>
<dbReference type="InterPro" id="IPR039420">
    <property type="entry name" value="WalR-like"/>
</dbReference>
<dbReference type="SMART" id="SM00448">
    <property type="entry name" value="REC"/>
    <property type="match status" value="1"/>
</dbReference>
<evidence type="ECO:0000259" key="6">
    <source>
        <dbReference type="PROSITE" id="PS50043"/>
    </source>
</evidence>
<dbReference type="GO" id="GO:0000160">
    <property type="term" value="P:phosphorelay signal transduction system"/>
    <property type="evidence" value="ECO:0007669"/>
    <property type="project" value="InterPro"/>
</dbReference>
<dbReference type="InterPro" id="IPR016032">
    <property type="entry name" value="Sig_transdc_resp-reg_C-effctor"/>
</dbReference>
<accession>A0A3N4PXL0</accession>
<feature type="modified residue" description="4-aspartylphosphate" evidence="5">
    <location>
        <position position="58"/>
    </location>
</feature>
<dbReference type="InterPro" id="IPR058245">
    <property type="entry name" value="NreC/VraR/RcsB-like_REC"/>
</dbReference>
<evidence type="ECO:0000256" key="2">
    <source>
        <dbReference type="ARBA" id="ARBA00023015"/>
    </source>
</evidence>
<keyword evidence="1 5" id="KW-0597">Phosphoprotein</keyword>
<dbReference type="Pfam" id="PF00072">
    <property type="entry name" value="Response_reg"/>
    <property type="match status" value="1"/>
</dbReference>
<dbReference type="PANTHER" id="PTHR43214">
    <property type="entry name" value="TWO-COMPONENT RESPONSE REGULATOR"/>
    <property type="match status" value="1"/>
</dbReference>
<dbReference type="GO" id="GO:0003677">
    <property type="term" value="F:DNA binding"/>
    <property type="evidence" value="ECO:0007669"/>
    <property type="project" value="UniProtKB-KW"/>
</dbReference>
<dbReference type="PANTHER" id="PTHR43214:SF41">
    <property type="entry name" value="NITRATE_NITRITE RESPONSE REGULATOR PROTEIN NARP"/>
    <property type="match status" value="1"/>
</dbReference>
<dbReference type="Proteomes" id="UP000278351">
    <property type="component" value="Unassembled WGS sequence"/>
</dbReference>
<dbReference type="PRINTS" id="PR00038">
    <property type="entry name" value="HTHLUXR"/>
</dbReference>
<keyword evidence="9" id="KW-1185">Reference proteome</keyword>
<organism evidence="8 9">
    <name type="scientific">Chitinophaga lutea</name>
    <dbReference type="NCBI Taxonomy" id="2488634"/>
    <lineage>
        <taxon>Bacteria</taxon>
        <taxon>Pseudomonadati</taxon>
        <taxon>Bacteroidota</taxon>
        <taxon>Chitinophagia</taxon>
        <taxon>Chitinophagales</taxon>
        <taxon>Chitinophagaceae</taxon>
        <taxon>Chitinophaga</taxon>
    </lineage>
</organism>
<protein>
    <submittedName>
        <fullName evidence="8">DNA-binding response regulator</fullName>
    </submittedName>
</protein>
<dbReference type="SMART" id="SM00421">
    <property type="entry name" value="HTH_LUXR"/>
    <property type="match status" value="1"/>
</dbReference>
<evidence type="ECO:0000256" key="5">
    <source>
        <dbReference type="PROSITE-ProRule" id="PRU00169"/>
    </source>
</evidence>
<keyword evidence="4" id="KW-0804">Transcription</keyword>
<gene>
    <name evidence="8" type="ORF">EGT74_17460</name>
</gene>
<dbReference type="InterPro" id="IPR001789">
    <property type="entry name" value="Sig_transdc_resp-reg_receiver"/>
</dbReference>
<name>A0A3N4PXL0_9BACT</name>
<dbReference type="SUPFAM" id="SSF46894">
    <property type="entry name" value="C-terminal effector domain of the bipartite response regulators"/>
    <property type="match status" value="1"/>
</dbReference>
<dbReference type="Pfam" id="PF00196">
    <property type="entry name" value="GerE"/>
    <property type="match status" value="1"/>
</dbReference>
<evidence type="ECO:0000313" key="8">
    <source>
        <dbReference type="EMBL" id="RPE08817.1"/>
    </source>
</evidence>
<evidence type="ECO:0000256" key="4">
    <source>
        <dbReference type="ARBA" id="ARBA00023163"/>
    </source>
</evidence>
<dbReference type="GO" id="GO:0006355">
    <property type="term" value="P:regulation of DNA-templated transcription"/>
    <property type="evidence" value="ECO:0007669"/>
    <property type="project" value="InterPro"/>
</dbReference>
<comment type="caution">
    <text evidence="8">The sequence shown here is derived from an EMBL/GenBank/DDBJ whole genome shotgun (WGS) entry which is preliminary data.</text>
</comment>
<dbReference type="PROSITE" id="PS00622">
    <property type="entry name" value="HTH_LUXR_1"/>
    <property type="match status" value="1"/>
</dbReference>
<dbReference type="EMBL" id="RPDH01000002">
    <property type="protein sequence ID" value="RPE08817.1"/>
    <property type="molecule type" value="Genomic_DNA"/>
</dbReference>
<dbReference type="CDD" id="cd06170">
    <property type="entry name" value="LuxR_C_like"/>
    <property type="match status" value="1"/>
</dbReference>
<evidence type="ECO:0000259" key="7">
    <source>
        <dbReference type="PROSITE" id="PS50110"/>
    </source>
</evidence>
<dbReference type="CDD" id="cd17535">
    <property type="entry name" value="REC_NarL-like"/>
    <property type="match status" value="1"/>
</dbReference>
<dbReference type="Gene3D" id="3.40.50.2300">
    <property type="match status" value="1"/>
</dbReference>
<dbReference type="PROSITE" id="PS50043">
    <property type="entry name" value="HTH_LUXR_2"/>
    <property type="match status" value="1"/>
</dbReference>
<keyword evidence="2" id="KW-0805">Transcription regulation</keyword>
<dbReference type="OrthoDB" id="9797341at2"/>
<sequence>MLKTNTTIAIVDDHPIVLEGLQRLLQNAEGMEISGCFTTGAELIDFIRGQKVDIVLLDISLPDIGGIELCREIKQLSPTTHVLALSNHSERSLILQMLQNGATGYLLKNIAVGELITCIEEARAGLVTFSKAVKEIMARPSVSDLKGATQLTKREKEILHLIAEGKTTTQIAQELNLSPLTVETHRKNLIQKFQVPNVAALIKAALQQGVI</sequence>